<dbReference type="EMBL" id="CP041626">
    <property type="protein sequence ID" value="QDO91045.1"/>
    <property type="molecule type" value="Genomic_DNA"/>
</dbReference>
<proteinExistence type="predicted"/>
<protein>
    <submittedName>
        <fullName evidence="2">Uncharacterized protein</fullName>
    </submittedName>
</protein>
<feature type="compositionally biased region" description="Basic and acidic residues" evidence="1">
    <location>
        <begin position="17"/>
        <end position="29"/>
    </location>
</feature>
<gene>
    <name evidence="2" type="ORF">FNV33_02890</name>
</gene>
<feature type="compositionally biased region" description="Acidic residues" evidence="1">
    <location>
        <begin position="1"/>
        <end position="16"/>
    </location>
</feature>
<reference evidence="2 3" key="1">
    <citation type="submission" date="2019-07" db="EMBL/GenBank/DDBJ databases">
        <title>Genome assembly of a nasal isolate of Dolosigranulum pigrum from a chronic sinusitis patient.</title>
        <authorList>
            <person name="Baig S."/>
            <person name="Overballe-Petersen S."/>
            <person name="Kaspar U."/>
            <person name="Rendboe A."/>
            <person name="de Man T."/>
            <person name="Liu C."/>
            <person name="Price L.B."/>
            <person name="Stegger M."/>
            <person name="Becker K."/>
            <person name="Skytt Andersen P."/>
        </authorList>
    </citation>
    <scope>NUCLEOTIDE SEQUENCE [LARGE SCALE GENOMIC DNA]</scope>
    <source>
        <strain evidence="2 3">83VPs-KB5</strain>
    </source>
</reference>
<dbReference type="Proteomes" id="UP000315953">
    <property type="component" value="Chromosome"/>
</dbReference>
<accession>A0A516GHT5</accession>
<name>A0A516GHT5_9LACT</name>
<evidence type="ECO:0000313" key="2">
    <source>
        <dbReference type="EMBL" id="QDO91045.1"/>
    </source>
</evidence>
<dbReference type="KEGG" id="dpm:FNV33_02890"/>
<dbReference type="AlphaFoldDB" id="A0A516GHT5"/>
<evidence type="ECO:0000313" key="3">
    <source>
        <dbReference type="Proteomes" id="UP000315953"/>
    </source>
</evidence>
<feature type="region of interest" description="Disordered" evidence="1">
    <location>
        <begin position="1"/>
        <end position="161"/>
    </location>
</feature>
<feature type="compositionally biased region" description="Basic and acidic residues" evidence="1">
    <location>
        <begin position="89"/>
        <end position="101"/>
    </location>
</feature>
<sequence>MGSEDEADATAEDFAGEFDKNDAHGKLVESELGATPNDSASAEAELTREELSKSGEFSNPDGFEEENLGDYYVGSEDEADATAEDFAGEFDKNDAHGKLVESELGSTPNDSASAEAELTREELSKSGEFSNPDGFEEENLGDYYVGSEDEADATAKTLPRI</sequence>
<dbReference type="RefSeq" id="WP_143333209.1">
    <property type="nucleotide sequence ID" value="NZ_CP041626.1"/>
</dbReference>
<evidence type="ECO:0000256" key="1">
    <source>
        <dbReference type="SAM" id="MobiDB-lite"/>
    </source>
</evidence>
<feature type="compositionally biased region" description="Acidic residues" evidence="1">
    <location>
        <begin position="75"/>
        <end position="88"/>
    </location>
</feature>
<organism evidence="2 3">
    <name type="scientific">Dolosigranulum pigrum</name>
    <dbReference type="NCBI Taxonomy" id="29394"/>
    <lineage>
        <taxon>Bacteria</taxon>
        <taxon>Bacillati</taxon>
        <taxon>Bacillota</taxon>
        <taxon>Bacilli</taxon>
        <taxon>Lactobacillales</taxon>
        <taxon>Carnobacteriaceae</taxon>
        <taxon>Dolosigranulum</taxon>
    </lineage>
</organism>